<organism evidence="1">
    <name type="scientific">hydrothermal vent metagenome</name>
    <dbReference type="NCBI Taxonomy" id="652676"/>
    <lineage>
        <taxon>unclassified sequences</taxon>
        <taxon>metagenomes</taxon>
        <taxon>ecological metagenomes</taxon>
    </lineage>
</organism>
<sequence>MSKQHATAVSWKNKPMPDVRKELLLNGRYTRAEFVTISQGFVPQGASDKWFIYLQDEWLHCHRSVSGSCIFILQIVPDEDDYAAPILWVNQEPSQYRSFEDEYDVALLAYLIDTILLGRFAPFPQAKQFSETDRQRHQQHVMGQDGGLRLRMANGNQ</sequence>
<dbReference type="AlphaFoldDB" id="A0A3B0VWS1"/>
<evidence type="ECO:0000313" key="1">
    <source>
        <dbReference type="EMBL" id="VAW42877.1"/>
    </source>
</evidence>
<proteinExistence type="predicted"/>
<protein>
    <submittedName>
        <fullName evidence="1">Uncharacterized protein</fullName>
    </submittedName>
</protein>
<gene>
    <name evidence="1" type="ORF">MNBD_CHLOROFLEXI01-5353</name>
</gene>
<reference evidence="1" key="1">
    <citation type="submission" date="2018-06" db="EMBL/GenBank/DDBJ databases">
        <authorList>
            <person name="Zhirakovskaya E."/>
        </authorList>
    </citation>
    <scope>NUCLEOTIDE SEQUENCE</scope>
</reference>
<accession>A0A3B0VWS1</accession>
<name>A0A3B0VWS1_9ZZZZ</name>
<dbReference type="EMBL" id="UOEU01000978">
    <property type="protein sequence ID" value="VAW42877.1"/>
    <property type="molecule type" value="Genomic_DNA"/>
</dbReference>